<feature type="region of interest" description="Disordered" evidence="3">
    <location>
        <begin position="32"/>
        <end position="52"/>
    </location>
</feature>
<keyword evidence="6" id="KW-1185">Reference proteome</keyword>
<reference evidence="5" key="1">
    <citation type="journal article" date="2014" name="Int. J. Syst. Evol. Microbiol.">
        <title>Complete genome of a new Firmicutes species belonging to the dominant human colonic microbiota ('Ruminococcus bicirculans') reveals two chromosomes and a selective capacity to utilize plant glucans.</title>
        <authorList>
            <consortium name="NISC Comparative Sequencing Program"/>
            <person name="Wegmann U."/>
            <person name="Louis P."/>
            <person name="Goesmann A."/>
            <person name="Henrissat B."/>
            <person name="Duncan S.H."/>
            <person name="Flint H.J."/>
        </authorList>
    </citation>
    <scope>NUCLEOTIDE SEQUENCE</scope>
    <source>
        <strain evidence="5">NBRC 107169</strain>
    </source>
</reference>
<protein>
    <submittedName>
        <fullName evidence="5">N-acetyltransferase</fullName>
    </submittedName>
</protein>
<evidence type="ECO:0000256" key="1">
    <source>
        <dbReference type="ARBA" id="ARBA00022679"/>
    </source>
</evidence>
<dbReference type="InterPro" id="IPR016181">
    <property type="entry name" value="Acyl_CoA_acyltransferase"/>
</dbReference>
<name>A0ABQ5UQI6_9HYPH</name>
<dbReference type="Gene3D" id="3.40.630.30">
    <property type="match status" value="1"/>
</dbReference>
<proteinExistence type="predicted"/>
<evidence type="ECO:0000313" key="6">
    <source>
        <dbReference type="Proteomes" id="UP001161405"/>
    </source>
</evidence>
<dbReference type="InterPro" id="IPR000182">
    <property type="entry name" value="GNAT_dom"/>
</dbReference>
<dbReference type="InterPro" id="IPR050680">
    <property type="entry name" value="YpeA/RimI_acetyltransf"/>
</dbReference>
<evidence type="ECO:0000256" key="3">
    <source>
        <dbReference type="SAM" id="MobiDB-lite"/>
    </source>
</evidence>
<evidence type="ECO:0000256" key="2">
    <source>
        <dbReference type="ARBA" id="ARBA00023315"/>
    </source>
</evidence>
<comment type="caution">
    <text evidence="5">The sequence shown here is derived from an EMBL/GenBank/DDBJ whole genome shotgun (WGS) entry which is preliminary data.</text>
</comment>
<evidence type="ECO:0000259" key="4">
    <source>
        <dbReference type="PROSITE" id="PS51186"/>
    </source>
</evidence>
<dbReference type="SUPFAM" id="SSF55729">
    <property type="entry name" value="Acyl-CoA N-acyltransferases (Nat)"/>
    <property type="match status" value="1"/>
</dbReference>
<dbReference type="EMBL" id="BSNI01000002">
    <property type="protein sequence ID" value="GLQ17139.1"/>
    <property type="molecule type" value="Genomic_DNA"/>
</dbReference>
<dbReference type="PROSITE" id="PS51186">
    <property type="entry name" value="GNAT"/>
    <property type="match status" value="1"/>
</dbReference>
<sequence>MSDAQTLDLCWQVEEACALAWPAEQVEKHQGYEFRQTSSTPSRRINSVNPTSQSKSCTAALVADAERFYAGYNQSVIFRVPTIAEGLAGELTKSGFENVSAHTKTLLAPTLTSFEWQHDVQLTTHPDDKWLQFALERAHFPPDHRVKFRQALLNIGYPILFAHIEEDQELAAIAYAVVVEDIAIIESVETAPQFRRQGRAARLLSSLLAKCRRLGANKAALQVMSENVGALALYKKLGFSAELYDYHYRTKPSQDGA</sequence>
<dbReference type="RefSeq" id="WP_284363065.1">
    <property type="nucleotide sequence ID" value="NZ_BSNI01000002.1"/>
</dbReference>
<feature type="compositionally biased region" description="Polar residues" evidence="3">
    <location>
        <begin position="35"/>
        <end position="52"/>
    </location>
</feature>
<dbReference type="PANTHER" id="PTHR43420">
    <property type="entry name" value="ACETYLTRANSFERASE"/>
    <property type="match status" value="1"/>
</dbReference>
<dbReference type="Pfam" id="PF24553">
    <property type="entry name" value="Rv0428c_C"/>
    <property type="match status" value="1"/>
</dbReference>
<feature type="domain" description="N-acetyltransferase" evidence="4">
    <location>
        <begin position="120"/>
        <end position="257"/>
    </location>
</feature>
<organism evidence="5 6">
    <name type="scientific">Maritalea porphyrae</name>
    <dbReference type="NCBI Taxonomy" id="880732"/>
    <lineage>
        <taxon>Bacteria</taxon>
        <taxon>Pseudomonadati</taxon>
        <taxon>Pseudomonadota</taxon>
        <taxon>Alphaproteobacteria</taxon>
        <taxon>Hyphomicrobiales</taxon>
        <taxon>Devosiaceae</taxon>
        <taxon>Maritalea</taxon>
    </lineage>
</organism>
<keyword evidence="1" id="KW-0808">Transferase</keyword>
<reference evidence="5" key="2">
    <citation type="submission" date="2023-01" db="EMBL/GenBank/DDBJ databases">
        <title>Draft genome sequence of Maritalea porphyrae strain NBRC 107169.</title>
        <authorList>
            <person name="Sun Q."/>
            <person name="Mori K."/>
        </authorList>
    </citation>
    <scope>NUCLEOTIDE SEQUENCE</scope>
    <source>
        <strain evidence="5">NBRC 107169</strain>
    </source>
</reference>
<dbReference type="CDD" id="cd04301">
    <property type="entry name" value="NAT_SF"/>
    <property type="match status" value="1"/>
</dbReference>
<gene>
    <name evidence="5" type="ORF">GCM10007879_13880</name>
</gene>
<dbReference type="InterPro" id="IPR056935">
    <property type="entry name" value="Rv0428c-like_C"/>
</dbReference>
<dbReference type="Proteomes" id="UP001161405">
    <property type="component" value="Unassembled WGS sequence"/>
</dbReference>
<accession>A0ABQ5UQI6</accession>
<keyword evidence="2" id="KW-0012">Acyltransferase</keyword>
<evidence type="ECO:0000313" key="5">
    <source>
        <dbReference type="EMBL" id="GLQ17139.1"/>
    </source>
</evidence>